<keyword evidence="8" id="KW-1185">Reference proteome</keyword>
<feature type="compositionally biased region" description="Acidic residues" evidence="5">
    <location>
        <begin position="185"/>
        <end position="201"/>
    </location>
</feature>
<accession>A0AAW1M9F5</accession>
<keyword evidence="1" id="KW-0479">Metal-binding</keyword>
<evidence type="ECO:0000256" key="2">
    <source>
        <dbReference type="ARBA" id="ARBA00022771"/>
    </source>
</evidence>
<dbReference type="SMART" id="SM00575">
    <property type="entry name" value="ZnF_PMZ"/>
    <property type="match status" value="1"/>
</dbReference>
<feature type="domain" description="SWIM-type" evidence="6">
    <location>
        <begin position="1"/>
        <end position="25"/>
    </location>
</feature>
<dbReference type="GO" id="GO:0008270">
    <property type="term" value="F:zinc ion binding"/>
    <property type="evidence" value="ECO:0007669"/>
    <property type="project" value="UniProtKB-KW"/>
</dbReference>
<protein>
    <recommendedName>
        <fullName evidence="6">SWIM-type domain-containing protein</fullName>
    </recommendedName>
</protein>
<dbReference type="InterPro" id="IPR007527">
    <property type="entry name" value="Znf_SWIM"/>
</dbReference>
<dbReference type="PANTHER" id="PTHR47718">
    <property type="entry name" value="OS01G0519700 PROTEIN"/>
    <property type="match status" value="1"/>
</dbReference>
<comment type="caution">
    <text evidence="7">The sequence shown here is derived from an EMBL/GenBank/DDBJ whole genome shotgun (WGS) entry which is preliminary data.</text>
</comment>
<dbReference type="PROSITE" id="PS50966">
    <property type="entry name" value="ZF_SWIM"/>
    <property type="match status" value="1"/>
</dbReference>
<evidence type="ECO:0000256" key="1">
    <source>
        <dbReference type="ARBA" id="ARBA00022723"/>
    </source>
</evidence>
<feature type="region of interest" description="Disordered" evidence="5">
    <location>
        <begin position="165"/>
        <end position="201"/>
    </location>
</feature>
<dbReference type="EMBL" id="JBDFQZ010000003">
    <property type="protein sequence ID" value="KAK9741372.1"/>
    <property type="molecule type" value="Genomic_DNA"/>
</dbReference>
<sequence>MCSCMKFEKCGMLCRHIISIFSSNGVYSIPDCYLARRWCKDAVGRTYENEDLIDGRQIELTKLWSEVYETIGLLRDRDKDDIESLYSLIRDFRLNLELDCEDLTKEHEIEQLLGCKAVDEIKILPPKHAKNKGSEKKMLSNKTVAISKAAKPKRMCNNCKQMAHHDKKNCPNPYAERPPSIPDSSSDEDDNDEVEEDDDSE</sequence>
<name>A0AAW1M9F5_SAPOF</name>
<proteinExistence type="predicted"/>
<dbReference type="InterPro" id="IPR006564">
    <property type="entry name" value="Znf_PMZ"/>
</dbReference>
<organism evidence="7 8">
    <name type="scientific">Saponaria officinalis</name>
    <name type="common">Common soapwort</name>
    <name type="synonym">Lychnis saponaria</name>
    <dbReference type="NCBI Taxonomy" id="3572"/>
    <lineage>
        <taxon>Eukaryota</taxon>
        <taxon>Viridiplantae</taxon>
        <taxon>Streptophyta</taxon>
        <taxon>Embryophyta</taxon>
        <taxon>Tracheophyta</taxon>
        <taxon>Spermatophyta</taxon>
        <taxon>Magnoliopsida</taxon>
        <taxon>eudicotyledons</taxon>
        <taxon>Gunneridae</taxon>
        <taxon>Pentapetalae</taxon>
        <taxon>Caryophyllales</taxon>
        <taxon>Caryophyllaceae</taxon>
        <taxon>Caryophylleae</taxon>
        <taxon>Saponaria</taxon>
    </lineage>
</organism>
<gene>
    <name evidence="7" type="ORF">RND81_03G100900</name>
</gene>
<evidence type="ECO:0000259" key="6">
    <source>
        <dbReference type="PROSITE" id="PS50966"/>
    </source>
</evidence>
<keyword evidence="3" id="KW-0862">Zinc</keyword>
<dbReference type="AlphaFoldDB" id="A0AAW1M9F5"/>
<evidence type="ECO:0000256" key="3">
    <source>
        <dbReference type="ARBA" id="ARBA00022833"/>
    </source>
</evidence>
<evidence type="ECO:0000313" key="8">
    <source>
        <dbReference type="Proteomes" id="UP001443914"/>
    </source>
</evidence>
<dbReference type="PANTHER" id="PTHR47718:SF18">
    <property type="entry name" value="PROTEIN FAR1-RELATED SEQUENCE 5-LIKE"/>
    <property type="match status" value="1"/>
</dbReference>
<evidence type="ECO:0000313" key="7">
    <source>
        <dbReference type="EMBL" id="KAK9741372.1"/>
    </source>
</evidence>
<evidence type="ECO:0000256" key="4">
    <source>
        <dbReference type="PROSITE-ProRule" id="PRU00325"/>
    </source>
</evidence>
<evidence type="ECO:0000256" key="5">
    <source>
        <dbReference type="SAM" id="MobiDB-lite"/>
    </source>
</evidence>
<keyword evidence="2 4" id="KW-0863">Zinc-finger</keyword>
<dbReference type="Proteomes" id="UP001443914">
    <property type="component" value="Unassembled WGS sequence"/>
</dbReference>
<reference evidence="7" key="1">
    <citation type="submission" date="2024-03" db="EMBL/GenBank/DDBJ databases">
        <title>WGS assembly of Saponaria officinalis var. Norfolk2.</title>
        <authorList>
            <person name="Jenkins J."/>
            <person name="Shu S."/>
            <person name="Grimwood J."/>
            <person name="Barry K."/>
            <person name="Goodstein D."/>
            <person name="Schmutz J."/>
            <person name="Leebens-Mack J."/>
            <person name="Osbourn A."/>
        </authorList>
    </citation>
    <scope>NUCLEOTIDE SEQUENCE [LARGE SCALE GENOMIC DNA]</scope>
    <source>
        <strain evidence="7">JIC</strain>
    </source>
</reference>